<feature type="transmembrane region" description="Helical" evidence="8">
    <location>
        <begin position="270"/>
        <end position="300"/>
    </location>
</feature>
<evidence type="ECO:0000256" key="2">
    <source>
        <dbReference type="ARBA" id="ARBA00008566"/>
    </source>
</evidence>
<dbReference type="Gene3D" id="1.50.10.150">
    <property type="entry name" value="Voltage-dependent anion channel"/>
    <property type="match status" value="1"/>
</dbReference>
<dbReference type="KEGG" id="hir:HETIRDRAFT_62118"/>
<evidence type="ECO:0000256" key="6">
    <source>
        <dbReference type="ARBA" id="ARBA00022989"/>
    </source>
</evidence>
<dbReference type="OrthoDB" id="1099at2759"/>
<feature type="transmembrane region" description="Helical" evidence="8">
    <location>
        <begin position="151"/>
        <end position="171"/>
    </location>
</feature>
<keyword evidence="3" id="KW-0813">Transport</keyword>
<name>W4K7M7_HETIT</name>
<dbReference type="Proteomes" id="UP000030671">
    <property type="component" value="Unassembled WGS sequence"/>
</dbReference>
<dbReference type="eggNOG" id="ENOG502QT02">
    <property type="taxonomic scope" value="Eukaryota"/>
</dbReference>
<dbReference type="InterPro" id="IPR004695">
    <property type="entry name" value="SLAC1/Mae1/Ssu1/TehA"/>
</dbReference>
<evidence type="ECO:0000313" key="10">
    <source>
        <dbReference type="Proteomes" id="UP000030671"/>
    </source>
</evidence>
<dbReference type="HOGENOM" id="CLU_030057_6_0_1"/>
<dbReference type="Pfam" id="PF03595">
    <property type="entry name" value="SLAC1"/>
    <property type="match status" value="1"/>
</dbReference>
<keyword evidence="4" id="KW-1003">Cell membrane</keyword>
<feature type="transmembrane region" description="Helical" evidence="8">
    <location>
        <begin position="47"/>
        <end position="69"/>
    </location>
</feature>
<dbReference type="RefSeq" id="XP_009546980.1">
    <property type="nucleotide sequence ID" value="XM_009548685.1"/>
</dbReference>
<evidence type="ECO:0000313" key="9">
    <source>
        <dbReference type="EMBL" id="ETW81081.1"/>
    </source>
</evidence>
<evidence type="ECO:0000256" key="5">
    <source>
        <dbReference type="ARBA" id="ARBA00022692"/>
    </source>
</evidence>
<dbReference type="GeneID" id="20678582"/>
<dbReference type="InterPro" id="IPR051629">
    <property type="entry name" value="Sulfite_efflux_TDT"/>
</dbReference>
<feature type="transmembrane region" description="Helical" evidence="8">
    <location>
        <begin position="12"/>
        <end position="35"/>
    </location>
</feature>
<feature type="transmembrane region" description="Helical" evidence="8">
    <location>
        <begin position="312"/>
        <end position="333"/>
    </location>
</feature>
<dbReference type="GO" id="GO:0000319">
    <property type="term" value="F:sulfite transmembrane transporter activity"/>
    <property type="evidence" value="ECO:0007669"/>
    <property type="project" value="TreeGrafter"/>
</dbReference>
<gene>
    <name evidence="9" type="ORF">HETIRDRAFT_62118</name>
</gene>
<evidence type="ECO:0000256" key="4">
    <source>
        <dbReference type="ARBA" id="ARBA00022475"/>
    </source>
</evidence>
<keyword evidence="6 8" id="KW-1133">Transmembrane helix</keyword>
<comment type="similarity">
    <text evidence="2">Belongs to the tellurite-resistance/dicarboxylate transporter (TDT) family.</text>
</comment>
<dbReference type="GO" id="GO:0005886">
    <property type="term" value="C:plasma membrane"/>
    <property type="evidence" value="ECO:0007669"/>
    <property type="project" value="UniProtKB-SubCell"/>
</dbReference>
<dbReference type="PANTHER" id="PTHR31686">
    <property type="match status" value="1"/>
</dbReference>
<feature type="transmembrane region" description="Helical" evidence="8">
    <location>
        <begin position="221"/>
        <end position="242"/>
    </location>
</feature>
<dbReference type="InterPro" id="IPR038665">
    <property type="entry name" value="Voltage-dep_anion_channel_sf"/>
</dbReference>
<protein>
    <submittedName>
        <fullName evidence="9">C4-dicarboxylate transporter</fullName>
    </submittedName>
</protein>
<evidence type="ECO:0000256" key="3">
    <source>
        <dbReference type="ARBA" id="ARBA00022448"/>
    </source>
</evidence>
<keyword evidence="10" id="KW-1185">Reference proteome</keyword>
<comment type="subcellular location">
    <subcellularLocation>
        <location evidence="1">Cell membrane</location>
        <topology evidence="1">Multi-pass membrane protein</topology>
    </subcellularLocation>
</comment>
<dbReference type="PANTHER" id="PTHR31686:SF1">
    <property type="entry name" value="SULFITE EFFLUX PUMP SSU1"/>
    <property type="match status" value="1"/>
</dbReference>
<accession>W4K7M7</accession>
<proteinExistence type="inferred from homology"/>
<evidence type="ECO:0000256" key="1">
    <source>
        <dbReference type="ARBA" id="ARBA00004651"/>
    </source>
</evidence>
<organism evidence="9 10">
    <name type="scientific">Heterobasidion irregulare (strain TC 32-1)</name>
    <dbReference type="NCBI Taxonomy" id="747525"/>
    <lineage>
        <taxon>Eukaryota</taxon>
        <taxon>Fungi</taxon>
        <taxon>Dikarya</taxon>
        <taxon>Basidiomycota</taxon>
        <taxon>Agaricomycotina</taxon>
        <taxon>Agaricomycetes</taxon>
        <taxon>Russulales</taxon>
        <taxon>Bondarzewiaceae</taxon>
        <taxon>Heterobasidion</taxon>
        <taxon>Heterobasidion annosum species complex</taxon>
    </lineage>
</organism>
<dbReference type="EMBL" id="KI925459">
    <property type="protein sequence ID" value="ETW81081.1"/>
    <property type="molecule type" value="Genomic_DNA"/>
</dbReference>
<sequence length="401" mass="43954">MADSPEYLIRGFKLVWFTMVMGTGIVSILILNFPYGDSTAPSKDFSAVFFFLNLVFFVLLIVGSTGRLLSGKWLDDPGDSIYLGALLVSGDTLINDTILLLHGAYKFGGVPFVYVVWGLWWLDVAASTVCCWSLVRIIAVKQDYSLASMSLSWLFPAVTLVATSSSGGLLAQALRLISPTHALLTVTLAAVILFIGLTLSLTLLGVYFYKLIVFGHPKDEAVITSFMPLGAMGQAGFSFILIGDNFTVLLPAVGSGSASMFLGDVAVGKIIRVACVCTGFMLWSLTTMWFAYALLAFYLVLRRSRLNFQPKFWGMIYPIGAYGNLTIALSRILDNANFFRIWGAICACFTLMLWLFVFVHTLQMWTSVFAPTLVKLLGRPEGGTRKREMEDQAEQGEAAGK</sequence>
<evidence type="ECO:0000256" key="7">
    <source>
        <dbReference type="ARBA" id="ARBA00023136"/>
    </source>
</evidence>
<feature type="transmembrane region" description="Helical" evidence="8">
    <location>
        <begin position="183"/>
        <end position="209"/>
    </location>
</feature>
<dbReference type="AlphaFoldDB" id="W4K7M7"/>
<keyword evidence="5 8" id="KW-0812">Transmembrane</keyword>
<feature type="transmembrane region" description="Helical" evidence="8">
    <location>
        <begin position="339"/>
        <end position="359"/>
    </location>
</feature>
<feature type="transmembrane region" description="Helical" evidence="8">
    <location>
        <begin position="117"/>
        <end position="139"/>
    </location>
</feature>
<keyword evidence="7 8" id="KW-0472">Membrane</keyword>
<dbReference type="InParanoid" id="W4K7M7"/>
<reference evidence="9 10" key="1">
    <citation type="journal article" date="2012" name="New Phytol.">
        <title>Insight into trade-off between wood decay and parasitism from the genome of a fungal forest pathogen.</title>
        <authorList>
            <person name="Olson A."/>
            <person name="Aerts A."/>
            <person name="Asiegbu F."/>
            <person name="Belbahri L."/>
            <person name="Bouzid O."/>
            <person name="Broberg A."/>
            <person name="Canback B."/>
            <person name="Coutinho P.M."/>
            <person name="Cullen D."/>
            <person name="Dalman K."/>
            <person name="Deflorio G."/>
            <person name="van Diepen L.T."/>
            <person name="Dunand C."/>
            <person name="Duplessis S."/>
            <person name="Durling M."/>
            <person name="Gonthier P."/>
            <person name="Grimwood J."/>
            <person name="Fossdal C.G."/>
            <person name="Hansson D."/>
            <person name="Henrissat B."/>
            <person name="Hietala A."/>
            <person name="Himmelstrand K."/>
            <person name="Hoffmeister D."/>
            <person name="Hogberg N."/>
            <person name="James T.Y."/>
            <person name="Karlsson M."/>
            <person name="Kohler A."/>
            <person name="Kues U."/>
            <person name="Lee Y.H."/>
            <person name="Lin Y.C."/>
            <person name="Lind M."/>
            <person name="Lindquist E."/>
            <person name="Lombard V."/>
            <person name="Lucas S."/>
            <person name="Lunden K."/>
            <person name="Morin E."/>
            <person name="Murat C."/>
            <person name="Park J."/>
            <person name="Raffaello T."/>
            <person name="Rouze P."/>
            <person name="Salamov A."/>
            <person name="Schmutz J."/>
            <person name="Solheim H."/>
            <person name="Stahlberg J."/>
            <person name="Velez H."/>
            <person name="de Vries R.P."/>
            <person name="Wiebenga A."/>
            <person name="Woodward S."/>
            <person name="Yakovlev I."/>
            <person name="Garbelotto M."/>
            <person name="Martin F."/>
            <person name="Grigoriev I.V."/>
            <person name="Stenlid J."/>
        </authorList>
    </citation>
    <scope>NUCLEOTIDE SEQUENCE [LARGE SCALE GENOMIC DNA]</scope>
    <source>
        <strain evidence="9 10">TC 32-1</strain>
    </source>
</reference>
<evidence type="ECO:0000256" key="8">
    <source>
        <dbReference type="SAM" id="Phobius"/>
    </source>
</evidence>